<reference evidence="3" key="1">
    <citation type="journal article" date="2008" name="J. Bacteriol.">
        <title>Genome sequence of the fish pathogen Renibacterium salmoninarum suggests reductive evolution away from an environmental Arthrobacter ancestor.</title>
        <authorList>
            <person name="Wiens G.D."/>
            <person name="Rockey D.D."/>
            <person name="Wu Z."/>
            <person name="Chang J."/>
            <person name="Levy R."/>
            <person name="Crane S."/>
            <person name="Chen D.S."/>
            <person name="Capri G.R."/>
            <person name="Burnett J.R."/>
            <person name="Sudheesh P.S."/>
            <person name="Schipma M.J."/>
            <person name="Burd H."/>
            <person name="Bhattacharyya A."/>
            <person name="Rhodes L.D."/>
            <person name="Kaul R."/>
            <person name="Strom M.S."/>
        </authorList>
    </citation>
    <scope>NUCLEOTIDE SEQUENCE [LARGE SCALE GENOMIC DNA]</scope>
    <source>
        <strain evidence="3">ATCC 33209 / DSM 20767 / JCM 11484 / NBRC 15589 / NCIMB 2235</strain>
    </source>
</reference>
<evidence type="ECO:0000256" key="1">
    <source>
        <dbReference type="SAM" id="Phobius"/>
    </source>
</evidence>
<feature type="transmembrane region" description="Helical" evidence="1">
    <location>
        <begin position="64"/>
        <end position="85"/>
    </location>
</feature>
<dbReference type="EMBL" id="CP000910">
    <property type="protein sequence ID" value="ABY22132.1"/>
    <property type="molecule type" value="Genomic_DNA"/>
</dbReference>
<dbReference type="Proteomes" id="UP000002007">
    <property type="component" value="Chromosome"/>
</dbReference>
<keyword evidence="1" id="KW-0472">Membrane</keyword>
<keyword evidence="3" id="KW-1185">Reference proteome</keyword>
<evidence type="ECO:0000313" key="2">
    <source>
        <dbReference type="EMBL" id="ABY22132.1"/>
    </source>
</evidence>
<dbReference type="HOGENOM" id="CLU_1065070_0_0_11"/>
<organism evidence="2 3">
    <name type="scientific">Renibacterium salmoninarum (strain ATCC 33209 / DSM 20767 / JCM 11484 / NBRC 15589 / NCIMB 2235)</name>
    <dbReference type="NCBI Taxonomy" id="288705"/>
    <lineage>
        <taxon>Bacteria</taxon>
        <taxon>Bacillati</taxon>
        <taxon>Actinomycetota</taxon>
        <taxon>Actinomycetes</taxon>
        <taxon>Micrococcales</taxon>
        <taxon>Micrococcaceae</taxon>
        <taxon>Renibacterium</taxon>
    </lineage>
</organism>
<feature type="transmembrane region" description="Helical" evidence="1">
    <location>
        <begin position="34"/>
        <end position="52"/>
    </location>
</feature>
<accession>A9WKX4</accession>
<feature type="transmembrane region" description="Helical" evidence="1">
    <location>
        <begin position="143"/>
        <end position="164"/>
    </location>
</feature>
<feature type="transmembrane region" description="Helical" evidence="1">
    <location>
        <begin position="106"/>
        <end position="131"/>
    </location>
</feature>
<name>A9WKX4_RENSM</name>
<gene>
    <name evidence="2" type="ordered locus">RSal33209_0377</name>
</gene>
<proteinExistence type="predicted"/>
<dbReference type="STRING" id="288705.RSal33209_0377"/>
<dbReference type="KEGG" id="rsa:RSal33209_0377"/>
<evidence type="ECO:0000313" key="3">
    <source>
        <dbReference type="Proteomes" id="UP000002007"/>
    </source>
</evidence>
<dbReference type="RefSeq" id="WP_012243840.1">
    <property type="nucleotide sequence ID" value="NC_010168.1"/>
</dbReference>
<dbReference type="eggNOG" id="COG1668">
    <property type="taxonomic scope" value="Bacteria"/>
</dbReference>
<dbReference type="AlphaFoldDB" id="A9WKX4"/>
<keyword evidence="1" id="KW-1133">Transmembrane helix</keyword>
<keyword evidence="1" id="KW-0812">Transmembrane</keyword>
<sequence>MSIAPTQDARKVSQISRALSIASAEAKITFRNKTVLSGALFIPLVFGAFYVITGPGPDSPVMQVLLMLTLIGVMGVYLTATTTIATRREELFLKRLRSGEASNGAIYAGMLIPSVVLVLVQLAVILAAFFIRGAELPSQPALLLVAVVLVLAICAACGLFNCGLHPLCGSGPNHGHAVLYYLSGHRHLDPGVPQPGFAYRSAINARWRTINFGQPSLGQCTCLERLATVSCGPSGVDRVICLLRDEKLPLGKAIGNPLADS</sequence>
<protein>
    <submittedName>
        <fullName evidence="2">Hypothetical membrane protein</fullName>
    </submittedName>
</protein>